<name>A0ACB5S949_9PEZI</name>
<keyword evidence="2" id="KW-1185">Reference proteome</keyword>
<evidence type="ECO:0000313" key="1">
    <source>
        <dbReference type="EMBL" id="GME29201.1"/>
    </source>
</evidence>
<comment type="caution">
    <text evidence="1">The sequence shown here is derived from an EMBL/GenBank/DDBJ whole genome shotgun (WGS) entry which is preliminary data.</text>
</comment>
<dbReference type="EMBL" id="BSXG01000057">
    <property type="protein sequence ID" value="GME29201.1"/>
    <property type="molecule type" value="Genomic_DNA"/>
</dbReference>
<proteinExistence type="predicted"/>
<evidence type="ECO:0000313" key="2">
    <source>
        <dbReference type="Proteomes" id="UP001165186"/>
    </source>
</evidence>
<gene>
    <name evidence="1" type="primary">g3784</name>
    <name evidence="1" type="ORF">NpPPO83_00003784</name>
</gene>
<sequence length="384" mass="44141">MSVYAELSMVNNDLFSAQALIGMARFFSGDTNSRPSNAFASAAIRILHSLGIHKSKSHPNTNPIEMEQRRRIFWIAYAFDKEFSLRSGRPFMQIDDDIDVDLPSDHPGHNMSGTASRYGLAPSNAEFIVFRAKCALAVLKSKIYRLLYSAHSWDKSEDEVLQTVTELEKELDEWKTSLPYALHPDHNVGHLPDQVLLYTLVMRFAYYHCATVLHRRLWAYHRRGENAASPIKPDQASRPHRVVRSEELCMQAARQSIRLLKFIPPGWESFNCFILYYAASSFMILFSYLLQNPQGSTFTADLERMRSVQKFGLSMCSEDKEVRESSDFQKVITIMHGCEQIVLQQQEKCSGDKRPPQSNQEAFNEAMLNFGHDFEYFDFPEFGF</sequence>
<dbReference type="Proteomes" id="UP001165186">
    <property type="component" value="Unassembled WGS sequence"/>
</dbReference>
<reference evidence="1" key="1">
    <citation type="submission" date="2024-09" db="EMBL/GenBank/DDBJ databases">
        <title>Draft Genome Sequences of Neofusicoccum parvum.</title>
        <authorList>
            <person name="Ashida A."/>
            <person name="Camagna M."/>
            <person name="Tanaka A."/>
            <person name="Takemoto D."/>
        </authorList>
    </citation>
    <scope>NUCLEOTIDE SEQUENCE</scope>
    <source>
        <strain evidence="1">PPO83</strain>
    </source>
</reference>
<organism evidence="1 2">
    <name type="scientific">Neofusicoccum parvum</name>
    <dbReference type="NCBI Taxonomy" id="310453"/>
    <lineage>
        <taxon>Eukaryota</taxon>
        <taxon>Fungi</taxon>
        <taxon>Dikarya</taxon>
        <taxon>Ascomycota</taxon>
        <taxon>Pezizomycotina</taxon>
        <taxon>Dothideomycetes</taxon>
        <taxon>Dothideomycetes incertae sedis</taxon>
        <taxon>Botryosphaeriales</taxon>
        <taxon>Botryosphaeriaceae</taxon>
        <taxon>Neofusicoccum</taxon>
    </lineage>
</organism>
<protein>
    <submittedName>
        <fullName evidence="1">Fungal specific transcription protein</fullName>
    </submittedName>
</protein>
<accession>A0ACB5S949</accession>